<organism evidence="10">
    <name type="scientific">Eucampia antarctica</name>
    <dbReference type="NCBI Taxonomy" id="49252"/>
    <lineage>
        <taxon>Eukaryota</taxon>
        <taxon>Sar</taxon>
        <taxon>Stramenopiles</taxon>
        <taxon>Ochrophyta</taxon>
        <taxon>Bacillariophyta</taxon>
        <taxon>Mediophyceae</taxon>
        <taxon>Biddulphiophycidae</taxon>
        <taxon>Hemiaulales</taxon>
        <taxon>Hemiaulaceae</taxon>
        <taxon>Eucampia</taxon>
    </lineage>
</organism>
<evidence type="ECO:0000256" key="8">
    <source>
        <dbReference type="SAM" id="MobiDB-lite"/>
    </source>
</evidence>
<reference evidence="10" key="1">
    <citation type="submission" date="2021-01" db="EMBL/GenBank/DDBJ databases">
        <authorList>
            <person name="Corre E."/>
            <person name="Pelletier E."/>
            <person name="Niang G."/>
            <person name="Scheremetjew M."/>
            <person name="Finn R."/>
            <person name="Kale V."/>
            <person name="Holt S."/>
            <person name="Cochrane G."/>
            <person name="Meng A."/>
            <person name="Brown T."/>
            <person name="Cohen L."/>
        </authorList>
    </citation>
    <scope>NUCLEOTIDE SEQUENCE</scope>
    <source>
        <strain evidence="10">CCMP1452</strain>
    </source>
</reference>
<dbReference type="PROSITE" id="PS50240">
    <property type="entry name" value="TRYPSIN_DOM"/>
    <property type="match status" value="1"/>
</dbReference>
<evidence type="ECO:0000256" key="5">
    <source>
        <dbReference type="ARBA" id="ARBA00023026"/>
    </source>
</evidence>
<comment type="subcellular location">
    <subcellularLocation>
        <location evidence="1">Secreted</location>
    </subcellularLocation>
</comment>
<dbReference type="InterPro" id="IPR009003">
    <property type="entry name" value="Peptidase_S1_PA"/>
</dbReference>
<feature type="compositionally biased region" description="Basic and acidic residues" evidence="8">
    <location>
        <begin position="92"/>
        <end position="112"/>
    </location>
</feature>
<dbReference type="CDD" id="cd00190">
    <property type="entry name" value="Tryp_SPc"/>
    <property type="match status" value="1"/>
</dbReference>
<evidence type="ECO:0000256" key="7">
    <source>
        <dbReference type="RuleBase" id="RU363034"/>
    </source>
</evidence>
<dbReference type="GO" id="GO:0004252">
    <property type="term" value="F:serine-type endopeptidase activity"/>
    <property type="evidence" value="ECO:0007669"/>
    <property type="project" value="InterPro"/>
</dbReference>
<dbReference type="InterPro" id="IPR043504">
    <property type="entry name" value="Peptidase_S1_PA_chymotrypsin"/>
</dbReference>
<protein>
    <recommendedName>
        <fullName evidence="9">Peptidase S1 domain-containing protein</fullName>
    </recommendedName>
</protein>
<evidence type="ECO:0000313" key="10">
    <source>
        <dbReference type="EMBL" id="CAD9676198.1"/>
    </source>
</evidence>
<dbReference type="InterPro" id="IPR001254">
    <property type="entry name" value="Trypsin_dom"/>
</dbReference>
<dbReference type="FunFam" id="2.40.10.10:FF:000002">
    <property type="entry name" value="Transmembrane protease serine"/>
    <property type="match status" value="1"/>
</dbReference>
<keyword evidence="3 7" id="KW-0645">Protease</keyword>
<dbReference type="PROSITE" id="PS00135">
    <property type="entry name" value="TRYPSIN_SER"/>
    <property type="match status" value="1"/>
</dbReference>
<dbReference type="PANTHER" id="PTHR24264:SF65">
    <property type="entry name" value="SRCR DOMAIN-CONTAINING PROTEIN"/>
    <property type="match status" value="1"/>
</dbReference>
<evidence type="ECO:0000256" key="4">
    <source>
        <dbReference type="ARBA" id="ARBA00022801"/>
    </source>
</evidence>
<dbReference type="PROSITE" id="PS00134">
    <property type="entry name" value="TRYPSIN_HIS"/>
    <property type="match status" value="1"/>
</dbReference>
<dbReference type="InterPro" id="IPR018114">
    <property type="entry name" value="TRYPSIN_HIS"/>
</dbReference>
<evidence type="ECO:0000256" key="3">
    <source>
        <dbReference type="ARBA" id="ARBA00022670"/>
    </source>
</evidence>
<sequence length="517" mass="56971">MIHQRNYNVAFAFIFSVLCVNKEVGARMRNYKNEKKDVDVPNQRNLLSMDSLLSSAAYIREDADELKPFDQQPRLGVKIELELEYGEDEGDDSKKGKDKKKEDEQPLEDENRIIGGKDAPQPYPYFALLIDVTSRGAYWAGCGGALVASDFILTAAHCITWDGRIDNAYINAYSPWLGNTALKNPSTKYPKEFASVEEIFVHPKYVKSNNPPHDMALIKLSQPVQNDYFTPINLPPPVGWKNLQDNDPLTIIGFGHTLYGGDAARPKYLQEAEVNLVNQVICENSYNNVNIDSSMLCAKGVNYKIDSCNGDSGGPLIFKENGVEYLMGVTSWGYGCALEGYPGVYASTQDALPWIHETICENTEETDSTKKQYWCQKMTTTTDASTSSSAPSQSPSSAPSEFPSSTPSLSNVPSLSHVPSQSSFPPSLPTDTTPGDGVVNSSTSPSGNPTQAVQQTNSPSKPCVNVEGKFHISISVRIEHQECDWVDVSDYCSYNALYSGQVKQIKSLCPERCGCYE</sequence>
<dbReference type="InterPro" id="IPR001314">
    <property type="entry name" value="Peptidase_S1A"/>
</dbReference>
<dbReference type="PANTHER" id="PTHR24264">
    <property type="entry name" value="TRYPSIN-RELATED"/>
    <property type="match status" value="1"/>
</dbReference>
<dbReference type="InterPro" id="IPR033116">
    <property type="entry name" value="TRYPSIN_SER"/>
</dbReference>
<dbReference type="Pfam" id="PF00089">
    <property type="entry name" value="Trypsin"/>
    <property type="match status" value="1"/>
</dbReference>
<keyword evidence="4 7" id="KW-0378">Hydrolase</keyword>
<feature type="region of interest" description="Disordered" evidence="8">
    <location>
        <begin position="88"/>
        <end position="116"/>
    </location>
</feature>
<evidence type="ECO:0000256" key="2">
    <source>
        <dbReference type="ARBA" id="ARBA00022525"/>
    </source>
</evidence>
<gene>
    <name evidence="10" type="ORF">EANT1437_LOCUS8358</name>
</gene>
<accession>A0A7S2WA50</accession>
<feature type="region of interest" description="Disordered" evidence="8">
    <location>
        <begin position="382"/>
        <end position="461"/>
    </location>
</feature>
<keyword evidence="7" id="KW-0720">Serine protease</keyword>
<dbReference type="SUPFAM" id="SSF50494">
    <property type="entry name" value="Trypsin-like serine proteases"/>
    <property type="match status" value="1"/>
</dbReference>
<dbReference type="PRINTS" id="PR00722">
    <property type="entry name" value="CHYMOTRYPSIN"/>
</dbReference>
<evidence type="ECO:0000256" key="6">
    <source>
        <dbReference type="ARBA" id="ARBA00023157"/>
    </source>
</evidence>
<keyword evidence="2" id="KW-0964">Secreted</keyword>
<evidence type="ECO:0000259" key="9">
    <source>
        <dbReference type="PROSITE" id="PS50240"/>
    </source>
</evidence>
<dbReference type="GO" id="GO:0006508">
    <property type="term" value="P:proteolysis"/>
    <property type="evidence" value="ECO:0007669"/>
    <property type="project" value="UniProtKB-KW"/>
</dbReference>
<feature type="compositionally biased region" description="Polar residues" evidence="8">
    <location>
        <begin position="409"/>
        <end position="460"/>
    </location>
</feature>
<proteinExistence type="predicted"/>
<keyword evidence="5" id="KW-0843">Virulence</keyword>
<dbReference type="GO" id="GO:0005615">
    <property type="term" value="C:extracellular space"/>
    <property type="evidence" value="ECO:0007669"/>
    <property type="project" value="TreeGrafter"/>
</dbReference>
<dbReference type="Gene3D" id="2.40.10.10">
    <property type="entry name" value="Trypsin-like serine proteases"/>
    <property type="match status" value="1"/>
</dbReference>
<dbReference type="EMBL" id="HBHI01016273">
    <property type="protein sequence ID" value="CAD9676198.1"/>
    <property type="molecule type" value="Transcribed_RNA"/>
</dbReference>
<dbReference type="AlphaFoldDB" id="A0A7S2WA50"/>
<feature type="domain" description="Peptidase S1" evidence="9">
    <location>
        <begin position="113"/>
        <end position="360"/>
    </location>
</feature>
<feature type="compositionally biased region" description="Low complexity" evidence="8">
    <location>
        <begin position="382"/>
        <end position="408"/>
    </location>
</feature>
<dbReference type="InterPro" id="IPR050127">
    <property type="entry name" value="Serine_Proteases_S1"/>
</dbReference>
<keyword evidence="6" id="KW-1015">Disulfide bond</keyword>
<name>A0A7S2WA50_9STRA</name>
<dbReference type="SMART" id="SM00020">
    <property type="entry name" value="Tryp_SPc"/>
    <property type="match status" value="1"/>
</dbReference>
<evidence type="ECO:0000256" key="1">
    <source>
        <dbReference type="ARBA" id="ARBA00004613"/>
    </source>
</evidence>